<evidence type="ECO:0000313" key="1">
    <source>
        <dbReference type="EMBL" id="KAG9343877.1"/>
    </source>
</evidence>
<proteinExistence type="predicted"/>
<accession>A0A8T2P5D9</accession>
<name>A0A8T2P5D9_9TELE</name>
<comment type="caution">
    <text evidence="1">The sequence shown here is derived from an EMBL/GenBank/DDBJ whole genome shotgun (WGS) entry which is preliminary data.</text>
</comment>
<protein>
    <submittedName>
        <fullName evidence="1">Uncharacterized protein</fullName>
    </submittedName>
</protein>
<evidence type="ECO:0000313" key="2">
    <source>
        <dbReference type="Proteomes" id="UP000824540"/>
    </source>
</evidence>
<dbReference type="AlphaFoldDB" id="A0A8T2P5D9"/>
<gene>
    <name evidence="1" type="ORF">JZ751_013263</name>
</gene>
<reference evidence="1" key="1">
    <citation type="thesis" date="2021" institute="BYU ScholarsArchive" country="Provo, UT, USA">
        <title>Applications of and Algorithms for Genome Assembly and Genomic Analyses with an Emphasis on Marine Teleosts.</title>
        <authorList>
            <person name="Pickett B.D."/>
        </authorList>
    </citation>
    <scope>NUCLEOTIDE SEQUENCE</scope>
    <source>
        <strain evidence="1">HI-2016</strain>
    </source>
</reference>
<dbReference type="Proteomes" id="UP000824540">
    <property type="component" value="Unassembled WGS sequence"/>
</dbReference>
<sequence length="109" mass="11874">MVVKCFRGHSTGQGWGGGAFQLAWGRGGLGNLQRSTAPSKLVLTMYLPLGHILALVMEPLWPTPTCVTSPSVYFHTFTSFSSPPAETQGHARTRTEEHHSPYLCCQNVS</sequence>
<keyword evidence="2" id="KW-1185">Reference proteome</keyword>
<organism evidence="1 2">
    <name type="scientific">Albula glossodonta</name>
    <name type="common">roundjaw bonefish</name>
    <dbReference type="NCBI Taxonomy" id="121402"/>
    <lineage>
        <taxon>Eukaryota</taxon>
        <taxon>Metazoa</taxon>
        <taxon>Chordata</taxon>
        <taxon>Craniata</taxon>
        <taxon>Vertebrata</taxon>
        <taxon>Euteleostomi</taxon>
        <taxon>Actinopterygii</taxon>
        <taxon>Neopterygii</taxon>
        <taxon>Teleostei</taxon>
        <taxon>Albuliformes</taxon>
        <taxon>Albulidae</taxon>
        <taxon>Albula</taxon>
    </lineage>
</organism>
<dbReference type="EMBL" id="JAFBMS010000022">
    <property type="protein sequence ID" value="KAG9343877.1"/>
    <property type="molecule type" value="Genomic_DNA"/>
</dbReference>